<comment type="caution">
    <text evidence="1">The sequence shown here is derived from an EMBL/GenBank/DDBJ whole genome shotgun (WGS) entry which is preliminary data.</text>
</comment>
<proteinExistence type="predicted"/>
<sequence length="342" mass="37005">MALLAMLAAAVAPAGAEEKPQWRRAVEAANELSYECFGEKKDADCEAMIRHYDAAMAAPDADEGVRHEVFKYRLNAVAAYGGNLVEAGDTARALSVLYAGHKEMQKHLDGGKHAHTVIDNLRLQGHFLKALVASGDLENADAVVDLPRQVVPHYYERLDTSRDNERTMALIAEGVVRSEALETDYGNALIAHSSALGGDPRAKAVRADAIVAYRNALQWLQRGDAEGWSMPFEGTNAIRFAELNNALGKALFASGDRKGAVEAHNLAFVAAQCKGFDDGSLHDFDKITAARPCREAVAGYMAASGETQRLAKDAAEAMYRQQMDLYGTDISKLLRAAPKQAD</sequence>
<evidence type="ECO:0000313" key="1">
    <source>
        <dbReference type="EMBL" id="KAF1723359.1"/>
    </source>
</evidence>
<reference evidence="1 2" key="1">
    <citation type="submission" date="2017-10" db="EMBL/GenBank/DDBJ databases">
        <title>Whole genome sequencing of members of genus Pseudoxanthomonas.</title>
        <authorList>
            <person name="Kumar S."/>
            <person name="Bansal K."/>
            <person name="Kaur A."/>
            <person name="Patil P."/>
            <person name="Sharma S."/>
            <person name="Patil P.B."/>
        </authorList>
    </citation>
    <scope>NUCLEOTIDE SEQUENCE [LARGE SCALE GENOMIC DNA]</scope>
    <source>
        <strain evidence="1 2">DSM 17109</strain>
    </source>
</reference>
<dbReference type="RefSeq" id="WP_162338929.1">
    <property type="nucleotide sequence ID" value="NZ_JBHSRQ010000030.1"/>
</dbReference>
<organism evidence="1 2">
    <name type="scientific">Pseudoxanthomonas japonensis</name>
    <dbReference type="NCBI Taxonomy" id="69284"/>
    <lineage>
        <taxon>Bacteria</taxon>
        <taxon>Pseudomonadati</taxon>
        <taxon>Pseudomonadota</taxon>
        <taxon>Gammaproteobacteria</taxon>
        <taxon>Lysobacterales</taxon>
        <taxon>Lysobacteraceae</taxon>
        <taxon>Pseudoxanthomonas</taxon>
    </lineage>
</organism>
<dbReference type="Proteomes" id="UP000781710">
    <property type="component" value="Unassembled WGS sequence"/>
</dbReference>
<keyword evidence="2" id="KW-1185">Reference proteome</keyword>
<dbReference type="EMBL" id="PDWW01000029">
    <property type="protein sequence ID" value="KAF1723359.1"/>
    <property type="molecule type" value="Genomic_DNA"/>
</dbReference>
<name>A0ABQ6ZDJ7_9GAMM</name>
<protein>
    <recommendedName>
        <fullName evidence="3">Tetratricopeptide repeat-containing protein</fullName>
    </recommendedName>
</protein>
<evidence type="ECO:0000313" key="2">
    <source>
        <dbReference type="Proteomes" id="UP000781710"/>
    </source>
</evidence>
<evidence type="ECO:0008006" key="3">
    <source>
        <dbReference type="Google" id="ProtNLM"/>
    </source>
</evidence>
<gene>
    <name evidence="1" type="ORF">CSC78_16330</name>
</gene>
<accession>A0ABQ6ZDJ7</accession>